<accession>A0ABV2SEN0</accession>
<evidence type="ECO:0000313" key="2">
    <source>
        <dbReference type="Proteomes" id="UP001549366"/>
    </source>
</evidence>
<dbReference type="EMBL" id="JBEWTB010000002">
    <property type="protein sequence ID" value="MET4756217.1"/>
    <property type="molecule type" value="Genomic_DNA"/>
</dbReference>
<dbReference type="RefSeq" id="WP_354010569.1">
    <property type="nucleotide sequence ID" value="NZ_JBEWTA010000001.1"/>
</dbReference>
<evidence type="ECO:0000313" key="1">
    <source>
        <dbReference type="EMBL" id="MET4756217.1"/>
    </source>
</evidence>
<protein>
    <recommendedName>
        <fullName evidence="3">Protein kinase domain-containing protein</fullName>
    </recommendedName>
</protein>
<gene>
    <name evidence="1" type="ORF">V5J35_001409</name>
</gene>
<evidence type="ECO:0008006" key="3">
    <source>
        <dbReference type="Google" id="ProtNLM"/>
    </source>
</evidence>
<dbReference type="Proteomes" id="UP001549366">
    <property type="component" value="Unassembled WGS sequence"/>
</dbReference>
<sequence length="391" mass="43142">MDGIQRPGATIFPSSDAALSKLERSASWLSLQVEKTAAPERYTSVVGLSSESCKKSAGSDSGVLSTKRPIELKKTKPKKPVNFDSDEVAGNCQRLIINDKVIERPRNGSELNDYMKKIAAELKPGAANAPDNTISFRYGDNQSITFKSNLLGIGSNSGVYEVISQSGDEPGKVIKITHPNDKSLNSVLKDIESSKFWMECKPGAFSVPEYLYCDPAGMFRLAEKSEGVSLTKVLLELGIYGFNLDNPTDPTIYLNVNRLMDASVMDKLEPVAEAVMEMLQIMKENPDHYTSLSPENIHVEVEYESGEIKRIGKIELIDIGINKNRKEQYINLCSFEGYLGYMFSSYRLGRYLTDKNTREGVEALIECQRASSSASDALKRSTTSLAPSMPP</sequence>
<organism evidence="1 2">
    <name type="scientific">Endozoicomonas lisbonensis</name>
    <dbReference type="NCBI Taxonomy" id="3120522"/>
    <lineage>
        <taxon>Bacteria</taxon>
        <taxon>Pseudomonadati</taxon>
        <taxon>Pseudomonadota</taxon>
        <taxon>Gammaproteobacteria</taxon>
        <taxon>Oceanospirillales</taxon>
        <taxon>Endozoicomonadaceae</taxon>
        <taxon>Endozoicomonas</taxon>
    </lineage>
</organism>
<name>A0ABV2SEN0_9GAMM</name>
<keyword evidence="2" id="KW-1185">Reference proteome</keyword>
<proteinExistence type="predicted"/>
<reference evidence="1 2" key="1">
    <citation type="submission" date="2024-06" db="EMBL/GenBank/DDBJ databases">
        <title>Genomic Encyclopedia of Type Strains, Phase V (KMG-V): Genome sequencing to study the core and pangenomes of soil and plant-associated prokaryotes.</title>
        <authorList>
            <person name="Whitman W."/>
        </authorList>
    </citation>
    <scope>NUCLEOTIDE SEQUENCE [LARGE SCALE GENOMIC DNA]</scope>
    <source>
        <strain evidence="1 2">NE40</strain>
    </source>
</reference>
<comment type="caution">
    <text evidence="1">The sequence shown here is derived from an EMBL/GenBank/DDBJ whole genome shotgun (WGS) entry which is preliminary data.</text>
</comment>